<reference evidence="2" key="1">
    <citation type="journal article" date="2020" name="Cell">
        <title>Large-Scale Comparative Analyses of Tick Genomes Elucidate Their Genetic Diversity and Vector Capacities.</title>
        <authorList>
            <consortium name="Tick Genome and Microbiome Consortium (TIGMIC)"/>
            <person name="Jia N."/>
            <person name="Wang J."/>
            <person name="Shi W."/>
            <person name="Du L."/>
            <person name="Sun Y."/>
            <person name="Zhan W."/>
            <person name="Jiang J.F."/>
            <person name="Wang Q."/>
            <person name="Zhang B."/>
            <person name="Ji P."/>
            <person name="Bell-Sakyi L."/>
            <person name="Cui X.M."/>
            <person name="Yuan T.T."/>
            <person name="Jiang B.G."/>
            <person name="Yang W.F."/>
            <person name="Lam T.T."/>
            <person name="Chang Q.C."/>
            <person name="Ding S.J."/>
            <person name="Wang X.J."/>
            <person name="Zhu J.G."/>
            <person name="Ruan X.D."/>
            <person name="Zhao L."/>
            <person name="Wei J.T."/>
            <person name="Ye R.Z."/>
            <person name="Que T.C."/>
            <person name="Du C.H."/>
            <person name="Zhou Y.H."/>
            <person name="Cheng J.X."/>
            <person name="Dai P.F."/>
            <person name="Guo W.B."/>
            <person name="Han X.H."/>
            <person name="Huang E.J."/>
            <person name="Li L.F."/>
            <person name="Wei W."/>
            <person name="Gao Y.C."/>
            <person name="Liu J.Z."/>
            <person name="Shao H.Z."/>
            <person name="Wang X."/>
            <person name="Wang C.C."/>
            <person name="Yang T.C."/>
            <person name="Huo Q.B."/>
            <person name="Li W."/>
            <person name="Chen H.Y."/>
            <person name="Chen S.E."/>
            <person name="Zhou L.G."/>
            <person name="Ni X.B."/>
            <person name="Tian J.H."/>
            <person name="Sheng Y."/>
            <person name="Liu T."/>
            <person name="Pan Y.S."/>
            <person name="Xia L.Y."/>
            <person name="Li J."/>
            <person name="Zhao F."/>
            <person name="Cao W.C."/>
        </authorList>
    </citation>
    <scope>NUCLEOTIDE SEQUENCE</scope>
    <source>
        <strain evidence="2">Rmic-2018</strain>
    </source>
</reference>
<dbReference type="EMBL" id="JABSTU010000002">
    <property type="protein sequence ID" value="KAH8037310.1"/>
    <property type="molecule type" value="Genomic_DNA"/>
</dbReference>
<organism evidence="2 3">
    <name type="scientific">Rhipicephalus microplus</name>
    <name type="common">Cattle tick</name>
    <name type="synonym">Boophilus microplus</name>
    <dbReference type="NCBI Taxonomy" id="6941"/>
    <lineage>
        <taxon>Eukaryota</taxon>
        <taxon>Metazoa</taxon>
        <taxon>Ecdysozoa</taxon>
        <taxon>Arthropoda</taxon>
        <taxon>Chelicerata</taxon>
        <taxon>Arachnida</taxon>
        <taxon>Acari</taxon>
        <taxon>Parasitiformes</taxon>
        <taxon>Ixodida</taxon>
        <taxon>Ixodoidea</taxon>
        <taxon>Ixodidae</taxon>
        <taxon>Rhipicephalinae</taxon>
        <taxon>Rhipicephalus</taxon>
        <taxon>Boophilus</taxon>
    </lineage>
</organism>
<dbReference type="Proteomes" id="UP000821866">
    <property type="component" value="Chromosome 10"/>
</dbReference>
<reference evidence="2" key="2">
    <citation type="submission" date="2021-09" db="EMBL/GenBank/DDBJ databases">
        <authorList>
            <person name="Jia N."/>
            <person name="Wang J."/>
            <person name="Shi W."/>
            <person name="Du L."/>
            <person name="Sun Y."/>
            <person name="Zhan W."/>
            <person name="Jiang J."/>
            <person name="Wang Q."/>
            <person name="Zhang B."/>
            <person name="Ji P."/>
            <person name="Sakyi L.B."/>
            <person name="Cui X."/>
            <person name="Yuan T."/>
            <person name="Jiang B."/>
            <person name="Yang W."/>
            <person name="Lam T.T.-Y."/>
            <person name="Chang Q."/>
            <person name="Ding S."/>
            <person name="Wang X."/>
            <person name="Zhu J."/>
            <person name="Ruan X."/>
            <person name="Zhao L."/>
            <person name="Wei J."/>
            <person name="Que T."/>
            <person name="Du C."/>
            <person name="Cheng J."/>
            <person name="Dai P."/>
            <person name="Han X."/>
            <person name="Huang E."/>
            <person name="Gao Y."/>
            <person name="Liu J."/>
            <person name="Shao H."/>
            <person name="Ye R."/>
            <person name="Li L."/>
            <person name="Wei W."/>
            <person name="Wang X."/>
            <person name="Wang C."/>
            <person name="Huo Q."/>
            <person name="Li W."/>
            <person name="Guo W."/>
            <person name="Chen H."/>
            <person name="Chen S."/>
            <person name="Zhou L."/>
            <person name="Zhou L."/>
            <person name="Ni X."/>
            <person name="Tian J."/>
            <person name="Zhou Y."/>
            <person name="Sheng Y."/>
            <person name="Liu T."/>
            <person name="Pan Y."/>
            <person name="Xia L."/>
            <person name="Li J."/>
            <person name="Zhao F."/>
            <person name="Cao W."/>
        </authorList>
    </citation>
    <scope>NUCLEOTIDE SEQUENCE</scope>
    <source>
        <strain evidence="2">Rmic-2018</strain>
        <tissue evidence="2">Larvae</tissue>
    </source>
</reference>
<name>A0A9J6ESG7_RHIMP</name>
<evidence type="ECO:0000256" key="1">
    <source>
        <dbReference type="SAM" id="MobiDB-lite"/>
    </source>
</evidence>
<keyword evidence="3" id="KW-1185">Reference proteome</keyword>
<evidence type="ECO:0000313" key="2">
    <source>
        <dbReference type="EMBL" id="KAH8037310.1"/>
    </source>
</evidence>
<evidence type="ECO:0000313" key="3">
    <source>
        <dbReference type="Proteomes" id="UP000821866"/>
    </source>
</evidence>
<feature type="region of interest" description="Disordered" evidence="1">
    <location>
        <begin position="1"/>
        <end position="35"/>
    </location>
</feature>
<protein>
    <submittedName>
        <fullName evidence="2">Uncharacterized protein</fullName>
    </submittedName>
</protein>
<sequence length="174" mass="19498">MSDKSGDSTSAALAAKRAARGETQRRRLQNPQTLLYAPPGAVAVKTRKHLPPKQKLGGAAAGKILPSALLKLQPNAAGWQRGRAQRRRPSSRLQTVHLEVRVPCLISPNSRMTRNHNQMSVPMRPPSRRFLTQTFVGIGPVRHSRNLWTTFLVFLQLPARKVHRSQRTSRKPLR</sequence>
<comment type="caution">
    <text evidence="2">The sequence shown here is derived from an EMBL/GenBank/DDBJ whole genome shotgun (WGS) entry which is preliminary data.</text>
</comment>
<dbReference type="AlphaFoldDB" id="A0A9J6ESG7"/>
<gene>
    <name evidence="2" type="ORF">HPB51_009865</name>
</gene>
<accession>A0A9J6ESG7</accession>
<proteinExistence type="predicted"/>